<dbReference type="Proteomes" id="UP001215712">
    <property type="component" value="Unassembled WGS sequence"/>
</dbReference>
<comment type="caution">
    <text evidence="10">The sequence shown here is derived from an EMBL/GenBank/DDBJ whole genome shotgun (WGS) entry which is preliminary data.</text>
</comment>
<name>A0AAD6MRG1_9EURO</name>
<evidence type="ECO:0000256" key="1">
    <source>
        <dbReference type="ARBA" id="ARBA00004613"/>
    </source>
</evidence>
<keyword evidence="11" id="KW-1185">Reference proteome</keyword>
<proteinExistence type="predicted"/>
<sequence length="285" mass="31007">MRLDPQIAKGSTINVSITSNGLDRSYLLSFPSDYHPQIASPAIFSFHGGERTAESQLELDQLTNPEFNTKAFVIYPQGIDDTWQGVPGITTNDIKFTSDILDEVSSRYLIDLDRVYATGKSDGGGLCNLLACDAAMSLRIAAFAPVSGAYYVDTLPCVAATVVNPCQAGRSDIPFLAFHGGNDTVISFWGGERKNACLPTIPHFIREWAERDLLSVKNRTSSVSSNTSWFSFGSRGLVGLIYDAVIGHDWPSTVPNADNQEAGHHVASFNATPIIVDFFNRYSLA</sequence>
<dbReference type="Gene3D" id="3.40.50.1820">
    <property type="entry name" value="alpha/beta hydrolase"/>
    <property type="match status" value="1"/>
</dbReference>
<keyword evidence="3" id="KW-0964">Secreted</keyword>
<reference evidence="10" key="2">
    <citation type="submission" date="2023-01" db="EMBL/GenBank/DDBJ databases">
        <authorList>
            <person name="Petersen C."/>
        </authorList>
    </citation>
    <scope>NUCLEOTIDE SEQUENCE</scope>
    <source>
        <strain evidence="10">IBT 17514</strain>
    </source>
</reference>
<keyword evidence="5" id="KW-0732">Signal</keyword>
<dbReference type="GO" id="GO:0045493">
    <property type="term" value="P:xylan catabolic process"/>
    <property type="evidence" value="ECO:0007669"/>
    <property type="project" value="UniProtKB-KW"/>
</dbReference>
<evidence type="ECO:0000256" key="5">
    <source>
        <dbReference type="ARBA" id="ARBA00022729"/>
    </source>
</evidence>
<dbReference type="EC" id="3.1.1.73" evidence="2"/>
<protein>
    <recommendedName>
        <fullName evidence="2">feruloyl esterase</fullName>
        <ecNumber evidence="2">3.1.1.73</ecNumber>
    </recommendedName>
</protein>
<evidence type="ECO:0000256" key="6">
    <source>
        <dbReference type="ARBA" id="ARBA00022801"/>
    </source>
</evidence>
<dbReference type="SUPFAM" id="SSF53474">
    <property type="entry name" value="alpha/beta-Hydrolases"/>
    <property type="match status" value="1"/>
</dbReference>
<evidence type="ECO:0000313" key="11">
    <source>
        <dbReference type="Proteomes" id="UP001215712"/>
    </source>
</evidence>
<dbReference type="GO" id="GO:0072330">
    <property type="term" value="P:monocarboxylic acid biosynthetic process"/>
    <property type="evidence" value="ECO:0007669"/>
    <property type="project" value="UniProtKB-ARBA"/>
</dbReference>
<reference evidence="10" key="1">
    <citation type="journal article" date="2023" name="IMA Fungus">
        <title>Comparative genomic study of the Penicillium genus elucidates a diverse pangenome and 15 lateral gene transfer events.</title>
        <authorList>
            <person name="Petersen C."/>
            <person name="Sorensen T."/>
            <person name="Nielsen M.R."/>
            <person name="Sondergaard T.E."/>
            <person name="Sorensen J.L."/>
            <person name="Fitzpatrick D.A."/>
            <person name="Frisvad J.C."/>
            <person name="Nielsen K.L."/>
        </authorList>
    </citation>
    <scope>NUCLEOTIDE SEQUENCE</scope>
    <source>
        <strain evidence="10">IBT 17514</strain>
    </source>
</reference>
<dbReference type="InterPro" id="IPR043595">
    <property type="entry name" value="FaeB/C/D"/>
</dbReference>
<dbReference type="EMBL" id="JAQJAN010000019">
    <property type="protein sequence ID" value="KAJ5708969.1"/>
    <property type="molecule type" value="Genomic_DNA"/>
</dbReference>
<dbReference type="PANTHER" id="PTHR38050:SF2">
    <property type="entry name" value="FERULOYL ESTERASE C-RELATED"/>
    <property type="match status" value="1"/>
</dbReference>
<evidence type="ECO:0000256" key="9">
    <source>
        <dbReference type="ARBA" id="ARBA00034075"/>
    </source>
</evidence>
<dbReference type="InterPro" id="IPR029058">
    <property type="entry name" value="AB_hydrolase_fold"/>
</dbReference>
<dbReference type="PANTHER" id="PTHR38050">
    <property type="match status" value="1"/>
</dbReference>
<dbReference type="GO" id="GO:0005576">
    <property type="term" value="C:extracellular region"/>
    <property type="evidence" value="ECO:0007669"/>
    <property type="project" value="UniProtKB-SubCell"/>
</dbReference>
<keyword evidence="8" id="KW-0624">Polysaccharide degradation</keyword>
<evidence type="ECO:0000313" key="10">
    <source>
        <dbReference type="EMBL" id="KAJ5708969.1"/>
    </source>
</evidence>
<keyword evidence="4" id="KW-0858">Xylan degradation</keyword>
<accession>A0AAD6MRG1</accession>
<evidence type="ECO:0000256" key="2">
    <source>
        <dbReference type="ARBA" id="ARBA00013091"/>
    </source>
</evidence>
<evidence type="ECO:0000256" key="4">
    <source>
        <dbReference type="ARBA" id="ARBA00022651"/>
    </source>
</evidence>
<comment type="subcellular location">
    <subcellularLocation>
        <location evidence="1">Secreted</location>
    </subcellularLocation>
</comment>
<keyword evidence="6" id="KW-0378">Hydrolase</keyword>
<keyword evidence="7" id="KW-0119">Carbohydrate metabolism</keyword>
<organism evidence="10 11">
    <name type="scientific">Penicillium malachiteum</name>
    <dbReference type="NCBI Taxonomy" id="1324776"/>
    <lineage>
        <taxon>Eukaryota</taxon>
        <taxon>Fungi</taxon>
        <taxon>Dikarya</taxon>
        <taxon>Ascomycota</taxon>
        <taxon>Pezizomycotina</taxon>
        <taxon>Eurotiomycetes</taxon>
        <taxon>Eurotiomycetidae</taxon>
        <taxon>Eurotiales</taxon>
        <taxon>Aspergillaceae</taxon>
        <taxon>Penicillium</taxon>
    </lineage>
</organism>
<evidence type="ECO:0000256" key="8">
    <source>
        <dbReference type="ARBA" id="ARBA00023326"/>
    </source>
</evidence>
<dbReference type="AlphaFoldDB" id="A0AAD6MRG1"/>
<comment type="catalytic activity">
    <reaction evidence="9">
        <text>feruloyl-polysaccharide + H2O = ferulate + polysaccharide.</text>
        <dbReference type="EC" id="3.1.1.73"/>
    </reaction>
</comment>
<dbReference type="GO" id="GO:0030600">
    <property type="term" value="F:feruloyl esterase activity"/>
    <property type="evidence" value="ECO:0007669"/>
    <property type="project" value="UniProtKB-EC"/>
</dbReference>
<evidence type="ECO:0000256" key="7">
    <source>
        <dbReference type="ARBA" id="ARBA00023277"/>
    </source>
</evidence>
<evidence type="ECO:0000256" key="3">
    <source>
        <dbReference type="ARBA" id="ARBA00022525"/>
    </source>
</evidence>
<dbReference type="GO" id="GO:0017000">
    <property type="term" value="P:antibiotic biosynthetic process"/>
    <property type="evidence" value="ECO:0007669"/>
    <property type="project" value="UniProtKB-ARBA"/>
</dbReference>
<gene>
    <name evidence="10" type="ORF">N7493_010303</name>
</gene>